<dbReference type="EMBL" id="FBTU01000016">
    <property type="protein sequence ID" value="CUW10021.1"/>
    <property type="molecule type" value="Genomic_DNA"/>
</dbReference>
<reference evidence="3 4" key="1">
    <citation type="submission" date="2015-12" db="EMBL/GenBank/DDBJ databases">
        <authorList>
            <person name="Andreevskaya M."/>
        </authorList>
    </citation>
    <scope>NUCLEOTIDE SEQUENCE [LARGE SCALE GENOMIC DNA]</scope>
    <source>
        <strain evidence="1 4">KSL4-2</strain>
        <strain evidence="2 3">PL111</strain>
    </source>
</reference>
<comment type="caution">
    <text evidence="2">The sequence shown here is derived from an EMBL/GenBank/DDBJ whole genome shotgun (WGS) entry which is preliminary data.</text>
</comment>
<organism evidence="2 3">
    <name type="scientific">Leuconostoc inhae</name>
    <dbReference type="NCBI Taxonomy" id="178001"/>
    <lineage>
        <taxon>Bacteria</taxon>
        <taxon>Bacillati</taxon>
        <taxon>Bacillota</taxon>
        <taxon>Bacilli</taxon>
        <taxon>Lactobacillales</taxon>
        <taxon>Lactobacillaceae</taxon>
        <taxon>Leuconostoc</taxon>
    </lineage>
</organism>
<evidence type="ECO:0000313" key="2">
    <source>
        <dbReference type="EMBL" id="CUW10021.1"/>
    </source>
</evidence>
<gene>
    <name evidence="1" type="ORF">KSL4_1485</name>
    <name evidence="2" type="ORF">PL111_1541</name>
</gene>
<evidence type="ECO:0000313" key="3">
    <source>
        <dbReference type="Proteomes" id="UP000198868"/>
    </source>
</evidence>
<dbReference type="Proteomes" id="UP000198868">
    <property type="component" value="Unassembled WGS sequence"/>
</dbReference>
<protein>
    <submittedName>
        <fullName evidence="2">Uncharacterized protein</fullName>
    </submittedName>
</protein>
<dbReference type="AlphaFoldDB" id="A0AAN2UFF1"/>
<dbReference type="EMBL" id="FBTB01000010">
    <property type="protein sequence ID" value="CUW08968.1"/>
    <property type="molecule type" value="Genomic_DNA"/>
</dbReference>
<sequence length="41" mass="4698">MLKSIDKLGTFWGLATNIQLLLTFKKLDKSTINQYITVLIN</sequence>
<evidence type="ECO:0000313" key="4">
    <source>
        <dbReference type="Proteomes" id="UP000199047"/>
    </source>
</evidence>
<proteinExistence type="predicted"/>
<keyword evidence="4" id="KW-1185">Reference proteome</keyword>
<dbReference type="Proteomes" id="UP000199047">
    <property type="component" value="Unassembled WGS sequence"/>
</dbReference>
<evidence type="ECO:0000313" key="1">
    <source>
        <dbReference type="EMBL" id="CUW08968.1"/>
    </source>
</evidence>
<name>A0AAN2UFF1_9LACO</name>
<accession>A0AAN2UFF1</accession>